<keyword evidence="3 4" id="KW-0456">Lyase</keyword>
<dbReference type="AlphaFoldDB" id="A0AA96L9Q4"/>
<accession>A0AA96L9Q4</accession>
<comment type="pathway">
    <text evidence="1 4">Quinol/quinone metabolism; menaquinone biosynthesis.</text>
</comment>
<dbReference type="KEGG" id="paun:MJA45_16785"/>
<evidence type="ECO:0000256" key="2">
    <source>
        <dbReference type="ARBA" id="ARBA00022428"/>
    </source>
</evidence>
<dbReference type="HAMAP" id="MF_00995">
    <property type="entry name" value="MqnA"/>
    <property type="match status" value="1"/>
</dbReference>
<dbReference type="GO" id="GO:0016836">
    <property type="term" value="F:hydro-lyase activity"/>
    <property type="evidence" value="ECO:0007669"/>
    <property type="project" value="UniProtKB-UniRule"/>
</dbReference>
<sequence length="285" mass="32587">MNNRRFRLGRINFTNVWPIYYHFPEARFRDRIELVSQVPTMLNQALAEGEIDASPVSSFAYGANFKDYVLLPDLSVSAGNRVKSILLFHEKPIEEIANGRVMLPTTSATSVNLLKILLEKFHQGRPDYRYAAPSLEEMMQEADAALLIGDDAIRAGWANTKYKVTDLGEEWHRLTGLGMTFAVWVVRKQAAEAAPELINELYEAFLGSKEQGLRDPGEMIAEAADRIGGTEEYWKQYFANLCYDFGPDQWKGLELYYRYAYELGLVHEPVDLQIWGYKSAKRVKQ</sequence>
<evidence type="ECO:0000313" key="6">
    <source>
        <dbReference type="Proteomes" id="UP001305702"/>
    </source>
</evidence>
<gene>
    <name evidence="4" type="primary">mqnA</name>
    <name evidence="5" type="ORF">MJA45_16785</name>
</gene>
<comment type="catalytic activity">
    <reaction evidence="4">
        <text>chorismate = 3-[(1-carboxyvinyl)-oxy]benzoate + H2O</text>
        <dbReference type="Rhea" id="RHEA:40051"/>
        <dbReference type="ChEBI" id="CHEBI:15377"/>
        <dbReference type="ChEBI" id="CHEBI:29748"/>
        <dbReference type="ChEBI" id="CHEBI:76981"/>
        <dbReference type="EC" id="4.2.1.151"/>
    </reaction>
</comment>
<evidence type="ECO:0000256" key="3">
    <source>
        <dbReference type="ARBA" id="ARBA00023239"/>
    </source>
</evidence>
<dbReference type="CDD" id="cd13634">
    <property type="entry name" value="PBP2_Sco4506"/>
    <property type="match status" value="1"/>
</dbReference>
<keyword evidence="2 4" id="KW-0474">Menaquinone biosynthesis</keyword>
<comment type="similarity">
    <text evidence="4">Belongs to the MqnA/MqnD family. MqnA subfamily.</text>
</comment>
<dbReference type="SUPFAM" id="SSF53850">
    <property type="entry name" value="Periplasmic binding protein-like II"/>
    <property type="match status" value="1"/>
</dbReference>
<dbReference type="RefSeq" id="WP_315603058.1">
    <property type="nucleotide sequence ID" value="NZ_CP130318.1"/>
</dbReference>
<protein>
    <recommendedName>
        <fullName evidence="4">Chorismate dehydratase</fullName>
        <ecNumber evidence="4">4.2.1.151</ecNumber>
    </recommendedName>
    <alternativeName>
        <fullName evidence="4">Menaquinone biosynthetic enzyme MqnA</fullName>
    </alternativeName>
</protein>
<evidence type="ECO:0000256" key="1">
    <source>
        <dbReference type="ARBA" id="ARBA00004863"/>
    </source>
</evidence>
<dbReference type="InterPro" id="IPR030868">
    <property type="entry name" value="MqnA"/>
</dbReference>
<dbReference type="GO" id="GO:0009234">
    <property type="term" value="P:menaquinone biosynthetic process"/>
    <property type="evidence" value="ECO:0007669"/>
    <property type="project" value="UniProtKB-UniRule"/>
</dbReference>
<dbReference type="EMBL" id="CP130318">
    <property type="protein sequence ID" value="WNQ09285.1"/>
    <property type="molecule type" value="Genomic_DNA"/>
</dbReference>
<dbReference type="PANTHER" id="PTHR37690:SF1">
    <property type="entry name" value="CHORISMATE DEHYDRATASE"/>
    <property type="match status" value="1"/>
</dbReference>
<organism evidence="5 6">
    <name type="scientific">Paenibacillus aurantius</name>
    <dbReference type="NCBI Taxonomy" id="2918900"/>
    <lineage>
        <taxon>Bacteria</taxon>
        <taxon>Bacillati</taxon>
        <taxon>Bacillota</taxon>
        <taxon>Bacilli</taxon>
        <taxon>Bacillales</taxon>
        <taxon>Paenibacillaceae</taxon>
        <taxon>Paenibacillus</taxon>
    </lineage>
</organism>
<name>A0AA96L9Q4_9BACL</name>
<dbReference type="Pfam" id="PF02621">
    <property type="entry name" value="VitK2_biosynth"/>
    <property type="match status" value="1"/>
</dbReference>
<dbReference type="Gene3D" id="3.40.190.10">
    <property type="entry name" value="Periplasmic binding protein-like II"/>
    <property type="match status" value="2"/>
</dbReference>
<comment type="function">
    <text evidence="4">Catalyzes the dehydration of chorismate into 3-[(1-carboxyvinyl)oxy]benzoate, a step in the biosynthesis of menaquinone (MK, vitamin K2).</text>
</comment>
<dbReference type="InterPro" id="IPR003773">
    <property type="entry name" value="Menaquinone_biosynth"/>
</dbReference>
<dbReference type="EC" id="4.2.1.151" evidence="4"/>
<dbReference type="Proteomes" id="UP001305702">
    <property type="component" value="Chromosome"/>
</dbReference>
<proteinExistence type="inferred from homology"/>
<reference evidence="5 6" key="1">
    <citation type="submission" date="2022-02" db="EMBL/GenBank/DDBJ databases">
        <title>Paenibacillus sp. MBLB1776 Whole Genome Shotgun Sequencing.</title>
        <authorList>
            <person name="Hwang C.Y."/>
            <person name="Cho E.-S."/>
            <person name="Seo M.-J."/>
        </authorList>
    </citation>
    <scope>NUCLEOTIDE SEQUENCE [LARGE SCALE GENOMIC DNA]</scope>
    <source>
        <strain evidence="5 6">MBLB1776</strain>
    </source>
</reference>
<dbReference type="PANTHER" id="PTHR37690">
    <property type="entry name" value="CHORISMATE DEHYDRATASE"/>
    <property type="match status" value="1"/>
</dbReference>
<evidence type="ECO:0000256" key="4">
    <source>
        <dbReference type="HAMAP-Rule" id="MF_00995"/>
    </source>
</evidence>
<evidence type="ECO:0000313" key="5">
    <source>
        <dbReference type="EMBL" id="WNQ09285.1"/>
    </source>
</evidence>
<keyword evidence="6" id="KW-1185">Reference proteome</keyword>